<dbReference type="Gene3D" id="1.20.58.320">
    <property type="entry name" value="TPR-like"/>
    <property type="match status" value="1"/>
</dbReference>
<dbReference type="GeneID" id="93983849"/>
<organism evidence="1 3">
    <name type="scientific">Thiopseudomonas alkaliphila</name>
    <dbReference type="NCBI Taxonomy" id="1697053"/>
    <lineage>
        <taxon>Bacteria</taxon>
        <taxon>Pseudomonadati</taxon>
        <taxon>Pseudomonadota</taxon>
        <taxon>Gammaproteobacteria</taxon>
        <taxon>Pseudomonadales</taxon>
        <taxon>Pseudomonadaceae</taxon>
        <taxon>Thiopseudomonas</taxon>
    </lineage>
</organism>
<dbReference type="Proteomes" id="UP000063953">
    <property type="component" value="Chromosome"/>
</dbReference>
<dbReference type="Pfam" id="PF06041">
    <property type="entry name" value="DUF924"/>
    <property type="match status" value="1"/>
</dbReference>
<protein>
    <submittedName>
        <fullName evidence="2">DUF924 domain-containing protein</fullName>
    </submittedName>
</protein>
<name>A0A0K1XDG3_9GAMM</name>
<reference evidence="1 3" key="1">
    <citation type="journal article" date="2015" name="Genome Announc.">
        <title>Genome Sequences of Oblitimonas alkaliphila gen. nov. sp. nov. (Proposed), a Novel Bacterium of the Pseudomonadaceae Family.</title>
        <authorList>
            <person name="Lauer A.C."/>
            <person name="Nicholson A.C."/>
            <person name="Humrighouse B.W."/>
            <person name="Emery B."/>
            <person name="Drobish A."/>
            <person name="Juieng P."/>
            <person name="Loparev V."/>
            <person name="McQuiston J.R."/>
        </authorList>
    </citation>
    <scope>NUCLEOTIDE SEQUENCE [LARGE SCALE GENOMIC DNA]</scope>
    <source>
        <strain evidence="1 3">E5571</strain>
    </source>
</reference>
<dbReference type="Gene3D" id="1.25.40.10">
    <property type="entry name" value="Tetratricopeptide repeat domain"/>
    <property type="match status" value="1"/>
</dbReference>
<dbReference type="Proteomes" id="UP001173465">
    <property type="component" value="Unassembled WGS sequence"/>
</dbReference>
<evidence type="ECO:0000313" key="3">
    <source>
        <dbReference type="Proteomes" id="UP000063953"/>
    </source>
</evidence>
<keyword evidence="3" id="KW-1185">Reference proteome</keyword>
<dbReference type="PATRIC" id="fig|1697052.3.peg.2061"/>
<evidence type="ECO:0000313" key="2">
    <source>
        <dbReference type="EMBL" id="MDM1695738.1"/>
    </source>
</evidence>
<dbReference type="AlphaFoldDB" id="A0A0K1XDG3"/>
<dbReference type="KEGG" id="pbb:AKN87_06150"/>
<dbReference type="STRING" id="1697053.AKN87_06150"/>
<sequence>MNPAAQAVLSFWLDPAHQPFWFAKSETFDQTIAQHFSATLKQAASGELAHWRNTAEGRVAEIIVLDQFSRNLHRNSPQAFSQDAMALALAQELLIQPEFNSLPQVLRRFALMPFMHSESALIHQQAVQLFTELGDPHTLDFELRHKEIIDRFGRYPHRNETLGRLSTDEELAFLTEEGSSF</sequence>
<dbReference type="EMBL" id="JACANB010000002">
    <property type="protein sequence ID" value="MDM1695738.1"/>
    <property type="molecule type" value="Genomic_DNA"/>
</dbReference>
<gene>
    <name evidence="1" type="ORF">AKN88_04155</name>
    <name evidence="2" type="ORF">HX099_03515</name>
</gene>
<accession>A0A0K1XDG3</accession>
<evidence type="ECO:0000313" key="1">
    <source>
        <dbReference type="EMBL" id="AKX59218.1"/>
    </source>
</evidence>
<reference evidence="2" key="2">
    <citation type="submission" date="2020-06" db="EMBL/GenBank/DDBJ databases">
        <authorList>
            <person name="Dong N."/>
        </authorList>
    </citation>
    <scope>NUCLEOTIDE SEQUENCE</scope>
    <source>
        <strain evidence="2">DF46-2-2</strain>
    </source>
</reference>
<dbReference type="EMBL" id="CP012365">
    <property type="protein sequence ID" value="AKX59218.1"/>
    <property type="molecule type" value="Genomic_DNA"/>
</dbReference>
<reference evidence="2" key="3">
    <citation type="journal article" date="2022" name="Sci. Total Environ.">
        <title>Prevalence, transmission, and molecular epidemiology of tet(X)-positive bacteria among humans, animals, and environmental niches in China: An epidemiological, and genomic-based study.</title>
        <authorList>
            <person name="Dong N."/>
            <person name="Zeng Y."/>
            <person name="Cai C."/>
            <person name="Sun C."/>
            <person name="Lu J."/>
            <person name="Liu C."/>
            <person name="Zhou H."/>
            <person name="Sun Q."/>
            <person name="Shu L."/>
            <person name="Wang H."/>
            <person name="Wang Y."/>
            <person name="Wang S."/>
            <person name="Wu C."/>
            <person name="Chan E.W."/>
            <person name="Chen G."/>
            <person name="Shen Z."/>
            <person name="Chen S."/>
            <person name="Zhang R."/>
        </authorList>
    </citation>
    <scope>NUCLEOTIDE SEQUENCE</scope>
    <source>
        <strain evidence="2">DF46-2-2</strain>
    </source>
</reference>
<proteinExistence type="predicted"/>
<dbReference type="InterPro" id="IPR011990">
    <property type="entry name" value="TPR-like_helical_dom_sf"/>
</dbReference>
<dbReference type="RefSeq" id="WP_053100300.1">
    <property type="nucleotide sequence ID" value="NZ_CP012358.1"/>
</dbReference>
<dbReference type="SUPFAM" id="SSF48452">
    <property type="entry name" value="TPR-like"/>
    <property type="match status" value="1"/>
</dbReference>
<dbReference type="OrthoDB" id="7593450at2"/>
<dbReference type="InterPro" id="IPR010323">
    <property type="entry name" value="DUF924"/>
</dbReference>